<dbReference type="Pfam" id="PF13560">
    <property type="entry name" value="HTH_31"/>
    <property type="match status" value="1"/>
</dbReference>
<reference evidence="3" key="1">
    <citation type="journal article" date="2019" name="Int. J. Syst. Evol. Microbiol.">
        <title>The Global Catalogue of Microorganisms (GCM) 10K type strain sequencing project: providing services to taxonomists for standard genome sequencing and annotation.</title>
        <authorList>
            <consortium name="The Broad Institute Genomics Platform"/>
            <consortium name="The Broad Institute Genome Sequencing Center for Infectious Disease"/>
            <person name="Wu L."/>
            <person name="Ma J."/>
        </authorList>
    </citation>
    <scope>NUCLEOTIDE SEQUENCE [LARGE SCALE GENOMIC DNA]</scope>
    <source>
        <strain evidence="3">JCM 3146</strain>
    </source>
</reference>
<dbReference type="Proteomes" id="UP001501822">
    <property type="component" value="Unassembled WGS sequence"/>
</dbReference>
<evidence type="ECO:0000313" key="2">
    <source>
        <dbReference type="EMBL" id="GAA0330565.1"/>
    </source>
</evidence>
<feature type="domain" description="HTH cro/C1-type" evidence="1">
    <location>
        <begin position="24"/>
        <end position="80"/>
    </location>
</feature>
<organism evidence="2 3">
    <name type="scientific">Actinoallomurus spadix</name>
    <dbReference type="NCBI Taxonomy" id="79912"/>
    <lineage>
        <taxon>Bacteria</taxon>
        <taxon>Bacillati</taxon>
        <taxon>Actinomycetota</taxon>
        <taxon>Actinomycetes</taxon>
        <taxon>Streptosporangiales</taxon>
        <taxon>Thermomonosporaceae</taxon>
        <taxon>Actinoallomurus</taxon>
    </lineage>
</organism>
<dbReference type="CDD" id="cd00093">
    <property type="entry name" value="HTH_XRE"/>
    <property type="match status" value="1"/>
</dbReference>
<dbReference type="InterPro" id="IPR043917">
    <property type="entry name" value="DUF5753"/>
</dbReference>
<sequence length="293" mass="32620">MATIAAMPERRSPTLRRRRLSAELRQLRASAGMTLEQVAERLEFSTAKLRFIENAQWVRPNIGDVRALLDVYGVKDARQHEELLTLAREGRQRGWWQPHSKMLSETYTTYIGLEAEASTLLTYQPLVIPGLLQTEDYARALVENPHDEVSDQVTSDRVAVRMQRQQILTGPSPLSLWAVIDEAAIRRPVGGPEVIHGQLERLAEAARMPSVTLQLIPFSIGAHPGVGRGPFTILQFPDDADRDAAYVDNFAGELYIEEAAEVERFHGAFRHLVGAALSPAATMTFIAEELAST</sequence>
<comment type="caution">
    <text evidence="2">The sequence shown here is derived from an EMBL/GenBank/DDBJ whole genome shotgun (WGS) entry which is preliminary data.</text>
</comment>
<evidence type="ECO:0000313" key="3">
    <source>
        <dbReference type="Proteomes" id="UP001501822"/>
    </source>
</evidence>
<proteinExistence type="predicted"/>
<dbReference type="Gene3D" id="1.10.260.40">
    <property type="entry name" value="lambda repressor-like DNA-binding domains"/>
    <property type="match status" value="1"/>
</dbReference>
<dbReference type="Pfam" id="PF19054">
    <property type="entry name" value="DUF5753"/>
    <property type="match status" value="1"/>
</dbReference>
<dbReference type="SUPFAM" id="SSF47413">
    <property type="entry name" value="lambda repressor-like DNA-binding domains"/>
    <property type="match status" value="1"/>
</dbReference>
<accession>A0ABP3G220</accession>
<name>A0ABP3G220_9ACTN</name>
<keyword evidence="3" id="KW-1185">Reference proteome</keyword>
<protein>
    <submittedName>
        <fullName evidence="2">Helix-turn-helix transcriptional regulator</fullName>
    </submittedName>
</protein>
<gene>
    <name evidence="2" type="ORF">GCM10010151_20470</name>
</gene>
<dbReference type="EMBL" id="BAAABM010000016">
    <property type="protein sequence ID" value="GAA0330565.1"/>
    <property type="molecule type" value="Genomic_DNA"/>
</dbReference>
<dbReference type="InterPro" id="IPR010982">
    <property type="entry name" value="Lambda_DNA-bd_dom_sf"/>
</dbReference>
<dbReference type="SMART" id="SM00530">
    <property type="entry name" value="HTH_XRE"/>
    <property type="match status" value="1"/>
</dbReference>
<evidence type="ECO:0000259" key="1">
    <source>
        <dbReference type="PROSITE" id="PS50943"/>
    </source>
</evidence>
<dbReference type="PROSITE" id="PS50943">
    <property type="entry name" value="HTH_CROC1"/>
    <property type="match status" value="1"/>
</dbReference>
<dbReference type="InterPro" id="IPR001387">
    <property type="entry name" value="Cro/C1-type_HTH"/>
</dbReference>